<dbReference type="Pfam" id="PF22691">
    <property type="entry name" value="Thiolase_C_1"/>
    <property type="match status" value="1"/>
</dbReference>
<name>A0A6I4M9K9_9ACTN</name>
<feature type="domain" description="Thiolase N-terminal" evidence="1">
    <location>
        <begin position="5"/>
        <end position="180"/>
    </location>
</feature>
<feature type="domain" description="Thiolase C-terminal" evidence="2">
    <location>
        <begin position="254"/>
        <end position="383"/>
    </location>
</feature>
<dbReference type="SUPFAM" id="SSF53901">
    <property type="entry name" value="Thiolase-like"/>
    <property type="match status" value="2"/>
</dbReference>
<organism evidence="3 4">
    <name type="scientific">Actinomadura physcomitrii</name>
    <dbReference type="NCBI Taxonomy" id="2650748"/>
    <lineage>
        <taxon>Bacteria</taxon>
        <taxon>Bacillati</taxon>
        <taxon>Actinomycetota</taxon>
        <taxon>Actinomycetes</taxon>
        <taxon>Streptosporangiales</taxon>
        <taxon>Thermomonosporaceae</taxon>
        <taxon>Actinomadura</taxon>
    </lineage>
</organism>
<evidence type="ECO:0000313" key="3">
    <source>
        <dbReference type="EMBL" id="MWA02898.1"/>
    </source>
</evidence>
<comment type="caution">
    <text evidence="3">The sequence shown here is derived from an EMBL/GenBank/DDBJ whole genome shotgun (WGS) entry which is preliminary data.</text>
</comment>
<reference evidence="3" key="1">
    <citation type="submission" date="2019-12" db="EMBL/GenBank/DDBJ databases">
        <title>Actinomadura physcomitrii sp. nov., a novel actinomycete isolated from moss [Physcomitrium sphaericum (Ludw) Fuernr].</title>
        <authorList>
            <person name="Zhuang X."/>
        </authorList>
    </citation>
    <scope>NUCLEOTIDE SEQUENCE [LARGE SCALE GENOMIC DNA]</scope>
    <source>
        <strain evidence="3">LD22</strain>
    </source>
</reference>
<sequence length="391" mass="41548">MSNPVAIVGVGQTGYRRAHKDKSSSDLIWESAKLALDDAGMTIDDVDVVVQGVAPDALSGEICGEKTAIIGAGKPHLRVNTGGVTGSSAAFSGASYVASGRARAALVVSLERMGQATSSQQVFNTIFDPVYEKDFPLTTITMAALRASMLMRMYGYTEEHWAKIASRNYRNALKNPLAHIHKDYSPQDVMDSPLLAWPIHRYEACPMSEGACAIVIADERSAQGRTPAWIQGMASTSDSYAMGDRIHRPEATLVDLLTLRMSAERAYADAGVTDPVHEINVIELYSPFSSAEAMTYPALGLCKAEDGPAFVDRQGVDPELPVFNPSGGPQAANPVSATALVRIAEAALQVRGRAGDRQVPGVRRALATGQGGATQFSTVCVLGAQRPPARS</sequence>
<proteinExistence type="predicted"/>
<gene>
    <name evidence="3" type="ORF">F8568_021470</name>
</gene>
<dbReference type="AlphaFoldDB" id="A0A6I4M9K9"/>
<dbReference type="PANTHER" id="PTHR42870">
    <property type="entry name" value="ACETYL-COA C-ACETYLTRANSFERASE"/>
    <property type="match status" value="1"/>
</dbReference>
<evidence type="ECO:0000259" key="1">
    <source>
        <dbReference type="Pfam" id="PF00108"/>
    </source>
</evidence>
<protein>
    <submittedName>
        <fullName evidence="3">Uncharacterized protein</fullName>
    </submittedName>
</protein>
<dbReference type="Proteomes" id="UP000462055">
    <property type="component" value="Unassembled WGS sequence"/>
</dbReference>
<dbReference type="InterPro" id="IPR016039">
    <property type="entry name" value="Thiolase-like"/>
</dbReference>
<evidence type="ECO:0000313" key="4">
    <source>
        <dbReference type="Proteomes" id="UP000462055"/>
    </source>
</evidence>
<dbReference type="PANTHER" id="PTHR42870:SF7">
    <property type="entry name" value="ACETYL-COA C-ACETYLTRANSFERASE (ACETOACETYL-COA THIOLASE) (ACAB-3)"/>
    <property type="match status" value="1"/>
</dbReference>
<dbReference type="GO" id="GO:0016747">
    <property type="term" value="F:acyltransferase activity, transferring groups other than amino-acyl groups"/>
    <property type="evidence" value="ECO:0007669"/>
    <property type="project" value="InterPro"/>
</dbReference>
<dbReference type="InterPro" id="IPR020616">
    <property type="entry name" value="Thiolase_N"/>
</dbReference>
<evidence type="ECO:0000259" key="2">
    <source>
        <dbReference type="Pfam" id="PF22691"/>
    </source>
</evidence>
<dbReference type="Pfam" id="PF00108">
    <property type="entry name" value="Thiolase_N"/>
    <property type="match status" value="1"/>
</dbReference>
<accession>A0A6I4M9K9</accession>
<dbReference type="CDD" id="cd00829">
    <property type="entry name" value="SCP-x_thiolase"/>
    <property type="match status" value="1"/>
</dbReference>
<dbReference type="EMBL" id="WBMS02000016">
    <property type="protein sequence ID" value="MWA02898.1"/>
    <property type="molecule type" value="Genomic_DNA"/>
</dbReference>
<dbReference type="InterPro" id="IPR055140">
    <property type="entry name" value="Thiolase_C_2"/>
</dbReference>
<keyword evidence="4" id="KW-1185">Reference proteome</keyword>
<dbReference type="RefSeq" id="WP_151595506.1">
    <property type="nucleotide sequence ID" value="NZ_WBMS02000016.1"/>
</dbReference>
<dbReference type="Gene3D" id="3.40.47.10">
    <property type="match status" value="1"/>
</dbReference>
<dbReference type="InterPro" id="IPR002155">
    <property type="entry name" value="Thiolase"/>
</dbReference>
<dbReference type="PIRSF" id="PIRSF000429">
    <property type="entry name" value="Ac-CoA_Ac_transf"/>
    <property type="match status" value="1"/>
</dbReference>